<evidence type="ECO:0000313" key="6">
    <source>
        <dbReference type="Proteomes" id="UP000594121"/>
    </source>
</evidence>
<dbReference type="SUPFAM" id="SSF53686">
    <property type="entry name" value="Tryptophan synthase beta subunit-like PLP-dependent enzymes"/>
    <property type="match status" value="1"/>
</dbReference>
<evidence type="ECO:0000256" key="3">
    <source>
        <dbReference type="ARBA" id="ARBA00022898"/>
    </source>
</evidence>
<comment type="cofactor">
    <cofactor evidence="1">
        <name>pyridoxal 5'-phosphate</name>
        <dbReference type="ChEBI" id="CHEBI:597326"/>
    </cofactor>
</comment>
<comment type="similarity">
    <text evidence="2">Belongs to the cysteine synthase/cystathionine beta-synthase family.</text>
</comment>
<dbReference type="KEGG" id="thel:IG193_07690"/>
<dbReference type="FunFam" id="3.40.50.1100:FF:000003">
    <property type="entry name" value="Cystathionine beta-synthase"/>
    <property type="match status" value="1"/>
</dbReference>
<dbReference type="PANTHER" id="PTHR10314">
    <property type="entry name" value="CYSTATHIONINE BETA-SYNTHASE"/>
    <property type="match status" value="1"/>
</dbReference>
<dbReference type="EMBL" id="CP062310">
    <property type="protein sequence ID" value="QOJ78631.1"/>
    <property type="molecule type" value="Genomic_DNA"/>
</dbReference>
<gene>
    <name evidence="5" type="ORF">IG193_07690</name>
</gene>
<dbReference type="InterPro" id="IPR001216">
    <property type="entry name" value="P-phosphate_BS"/>
</dbReference>
<evidence type="ECO:0000256" key="1">
    <source>
        <dbReference type="ARBA" id="ARBA00001933"/>
    </source>
</evidence>
<dbReference type="Proteomes" id="UP000594121">
    <property type="component" value="Chromosome"/>
</dbReference>
<dbReference type="InterPro" id="IPR036052">
    <property type="entry name" value="TrpB-like_PALP_sf"/>
</dbReference>
<accession>A0A7L9FG86</accession>
<reference evidence="5 6" key="1">
    <citation type="submission" date="2020-10" db="EMBL/GenBank/DDBJ databases">
        <title>Thermofilum lucidum 3507LT sp. nov. a novel member of Thermofilaceae family isolated from Chile hot spring, and proposal of description order Thermofilales.</title>
        <authorList>
            <person name="Zayulina K.S."/>
            <person name="Elcheninov A.G."/>
            <person name="Toshchakov S.V."/>
            <person name="Kublanov I.V."/>
        </authorList>
    </citation>
    <scope>NUCLEOTIDE SEQUENCE [LARGE SCALE GENOMIC DNA]</scope>
    <source>
        <strain evidence="5 6">3507LT</strain>
    </source>
</reference>
<evidence type="ECO:0000259" key="4">
    <source>
        <dbReference type="Pfam" id="PF00291"/>
    </source>
</evidence>
<evidence type="ECO:0000256" key="2">
    <source>
        <dbReference type="ARBA" id="ARBA00007103"/>
    </source>
</evidence>
<organism evidence="5 6">
    <name type="scientific">Infirmifilum lucidum</name>
    <dbReference type="NCBI Taxonomy" id="2776706"/>
    <lineage>
        <taxon>Archaea</taxon>
        <taxon>Thermoproteota</taxon>
        <taxon>Thermoprotei</taxon>
        <taxon>Thermofilales</taxon>
        <taxon>Thermofilaceae</taxon>
        <taxon>Infirmifilum</taxon>
    </lineage>
</organism>
<dbReference type="AlphaFoldDB" id="A0A7L9FG86"/>
<dbReference type="Pfam" id="PF00291">
    <property type="entry name" value="PALP"/>
    <property type="match status" value="1"/>
</dbReference>
<dbReference type="InterPro" id="IPR050214">
    <property type="entry name" value="Cys_Synth/Cystath_Beta-Synth"/>
</dbReference>
<dbReference type="InParanoid" id="A0A7L9FG86"/>
<dbReference type="CDD" id="cd01561">
    <property type="entry name" value="CBS_like"/>
    <property type="match status" value="1"/>
</dbReference>
<dbReference type="InterPro" id="IPR001926">
    <property type="entry name" value="TrpB-like_PALP"/>
</dbReference>
<proteinExistence type="inferred from homology"/>
<feature type="domain" description="Tryptophan synthase beta chain-like PALP" evidence="4">
    <location>
        <begin position="9"/>
        <end position="290"/>
    </location>
</feature>
<dbReference type="FunCoup" id="A0A7L9FG86">
    <property type="interactions" value="57"/>
</dbReference>
<keyword evidence="3" id="KW-0663">Pyridoxal phosphate</keyword>
<sequence length="302" mass="32992">MIVARSVIDLIGRTPMVRINKLVSPEDAELYAKLEWYNPGGSVKDRMAKYLIEYAEAAGKLTKDKIILEATSGNTGIALAMIAAVKGYKCTIIMPESVSVERRKIIRAFGAELILTPGHLGTAGAIELKKKLLSENPDKYVDLDQFSDPANILAHYHTTANEIWEQTQGRVDVVVVGIGTAGTGVGVSMRLKELKPSVRVVGVTPKLGLSIQGLRHPREPNPTKLFRREAFDEVVEVDEEQRKESFKLARELASKEGLLVGMSAAAIMLVAVRKARELGKGKVVVAVLPDSGLKYLSTELFE</sequence>
<dbReference type="Gene3D" id="3.40.50.1100">
    <property type="match status" value="2"/>
</dbReference>
<dbReference type="PROSITE" id="PS00901">
    <property type="entry name" value="CYS_SYNTHASE"/>
    <property type="match status" value="1"/>
</dbReference>
<evidence type="ECO:0000313" key="5">
    <source>
        <dbReference type="EMBL" id="QOJ78631.1"/>
    </source>
</evidence>
<name>A0A7L9FG86_9CREN</name>
<keyword evidence="6" id="KW-1185">Reference proteome</keyword>
<protein>
    <submittedName>
        <fullName evidence="5">Cysteine synthase family protein</fullName>
    </submittedName>
</protein>
<dbReference type="GO" id="GO:0006535">
    <property type="term" value="P:cysteine biosynthetic process from serine"/>
    <property type="evidence" value="ECO:0007669"/>
    <property type="project" value="InterPro"/>
</dbReference>